<evidence type="ECO:0000313" key="11">
    <source>
        <dbReference type="Proteomes" id="UP000644441"/>
    </source>
</evidence>
<evidence type="ECO:0000256" key="4">
    <source>
        <dbReference type="ARBA" id="ARBA00022519"/>
    </source>
</evidence>
<gene>
    <name evidence="10" type="ORF">ISO4_02894</name>
</gene>
<keyword evidence="6 8" id="KW-1133">Transmembrane helix</keyword>
<feature type="transmembrane region" description="Helical" evidence="8">
    <location>
        <begin position="94"/>
        <end position="120"/>
    </location>
</feature>
<feature type="domain" description="Major facilitator superfamily associated" evidence="9">
    <location>
        <begin position="4"/>
        <end position="351"/>
    </location>
</feature>
<evidence type="ECO:0000256" key="8">
    <source>
        <dbReference type="SAM" id="Phobius"/>
    </source>
</evidence>
<evidence type="ECO:0000256" key="7">
    <source>
        <dbReference type="ARBA" id="ARBA00023136"/>
    </source>
</evidence>
<proteinExistence type="predicted"/>
<feature type="transmembrane region" description="Helical" evidence="8">
    <location>
        <begin position="354"/>
        <end position="374"/>
    </location>
</feature>
<name>A0ABS0AKY2_9GAMM</name>
<dbReference type="Pfam" id="PF12832">
    <property type="entry name" value="MFS_1_like"/>
    <property type="match status" value="1"/>
</dbReference>
<evidence type="ECO:0000259" key="9">
    <source>
        <dbReference type="Pfam" id="PF12832"/>
    </source>
</evidence>
<comment type="subcellular location">
    <subcellularLocation>
        <location evidence="1">Cell inner membrane</location>
        <topology evidence="1">Multi-pass membrane protein</topology>
    </subcellularLocation>
</comment>
<comment type="caution">
    <text evidence="10">The sequence shown here is derived from an EMBL/GenBank/DDBJ whole genome shotgun (WGS) entry which is preliminary data.</text>
</comment>
<feature type="transmembrane region" description="Helical" evidence="8">
    <location>
        <begin position="325"/>
        <end position="348"/>
    </location>
</feature>
<dbReference type="InterPro" id="IPR026032">
    <property type="entry name" value="HcaT-like"/>
</dbReference>
<dbReference type="RefSeq" id="WP_194856698.1">
    <property type="nucleotide sequence ID" value="NZ_ARXR01000036.1"/>
</dbReference>
<dbReference type="InterPro" id="IPR036259">
    <property type="entry name" value="MFS_trans_sf"/>
</dbReference>
<feature type="transmembrane region" description="Helical" evidence="8">
    <location>
        <begin position="232"/>
        <end position="252"/>
    </location>
</feature>
<feature type="transmembrane region" description="Helical" evidence="8">
    <location>
        <begin position="294"/>
        <end position="313"/>
    </location>
</feature>
<dbReference type="Proteomes" id="UP000644441">
    <property type="component" value="Unassembled WGS sequence"/>
</dbReference>
<feature type="transmembrane region" description="Helical" evidence="8">
    <location>
        <begin position="199"/>
        <end position="220"/>
    </location>
</feature>
<evidence type="ECO:0000256" key="1">
    <source>
        <dbReference type="ARBA" id="ARBA00004429"/>
    </source>
</evidence>
<dbReference type="PANTHER" id="PTHR23522:SF10">
    <property type="entry name" value="3-PHENYLPROPIONIC ACID TRANSPORTER-RELATED"/>
    <property type="match status" value="1"/>
</dbReference>
<organism evidence="10 11">
    <name type="scientific">Alloalcanivorax venustensis ISO4</name>
    <dbReference type="NCBI Taxonomy" id="1177184"/>
    <lineage>
        <taxon>Bacteria</taxon>
        <taxon>Pseudomonadati</taxon>
        <taxon>Pseudomonadota</taxon>
        <taxon>Gammaproteobacteria</taxon>
        <taxon>Oceanospirillales</taxon>
        <taxon>Alcanivoracaceae</taxon>
        <taxon>Alloalcanivorax</taxon>
    </lineage>
</organism>
<dbReference type="CDD" id="cd17335">
    <property type="entry name" value="MFS_MFSD6"/>
    <property type="match status" value="1"/>
</dbReference>
<evidence type="ECO:0000256" key="6">
    <source>
        <dbReference type="ARBA" id="ARBA00022989"/>
    </source>
</evidence>
<keyword evidence="11" id="KW-1185">Reference proteome</keyword>
<evidence type="ECO:0000256" key="3">
    <source>
        <dbReference type="ARBA" id="ARBA00022475"/>
    </source>
</evidence>
<dbReference type="Gene3D" id="1.20.1250.20">
    <property type="entry name" value="MFS general substrate transporter like domains"/>
    <property type="match status" value="2"/>
</dbReference>
<evidence type="ECO:0000313" key="10">
    <source>
        <dbReference type="EMBL" id="MBF5054292.1"/>
    </source>
</evidence>
<sequence>MPFYWRLSGFYFLYFGLLGTLVPYWSLYLKDLGFSPFAIGVLMAVPQITKIGAPNLWGWLADRTGARLRIIRLGNLAAALAFLPVFWVDQVWSMAILLATFSFFWNAVLAQFEVITLRTLGDQAHRYSHVRLWGSLGFIGAVLLVGWALDHLPIDLLPWVMSALLWLLWLTTQSLPSGGAEQPSPRPGGVRALLRRRDVQAFILASFLMQASHGPYYTFYSIHLEDLGFRKFTVGVLWALGVAAEVGIFLIMHRLMRRFALARVLFVSLLLAVLRWLIIALCGADLWWLVPAQLLHAASYGSFHAASIAWVQDTFGEAHAGQGQALYSSLGYGAGWALGAGLSGLYWARWGADSFLVAAATAAVAALVVWRWLLNRRC</sequence>
<feature type="transmembrane region" description="Helical" evidence="8">
    <location>
        <begin position="7"/>
        <end position="26"/>
    </location>
</feature>
<feature type="transmembrane region" description="Helical" evidence="8">
    <location>
        <begin position="132"/>
        <end position="150"/>
    </location>
</feature>
<feature type="transmembrane region" description="Helical" evidence="8">
    <location>
        <begin position="156"/>
        <end position="178"/>
    </location>
</feature>
<keyword evidence="2" id="KW-0813">Transport</keyword>
<keyword evidence="4" id="KW-0997">Cell inner membrane</keyword>
<accession>A0ABS0AKY2</accession>
<dbReference type="InterPro" id="IPR024989">
    <property type="entry name" value="MFS_assoc_dom"/>
</dbReference>
<reference evidence="10 11" key="1">
    <citation type="submission" date="2012-09" db="EMBL/GenBank/DDBJ databases">
        <title>Genome Sequence of alkane-degrading Bacterium Alcanivorax venustensis ISO4.</title>
        <authorList>
            <person name="Lai Q."/>
            <person name="Shao Z."/>
        </authorList>
    </citation>
    <scope>NUCLEOTIDE SEQUENCE [LARGE SCALE GENOMIC DNA]</scope>
    <source>
        <strain evidence="10 11">ISO4</strain>
    </source>
</reference>
<keyword evidence="7 8" id="KW-0472">Membrane</keyword>
<evidence type="ECO:0000256" key="5">
    <source>
        <dbReference type="ARBA" id="ARBA00022692"/>
    </source>
</evidence>
<protein>
    <recommendedName>
        <fullName evidence="9">Major facilitator superfamily associated domain-containing protein</fullName>
    </recommendedName>
</protein>
<dbReference type="PIRSF" id="PIRSF004925">
    <property type="entry name" value="HcaT"/>
    <property type="match status" value="1"/>
</dbReference>
<feature type="transmembrane region" description="Helical" evidence="8">
    <location>
        <begin position="70"/>
        <end position="88"/>
    </location>
</feature>
<dbReference type="EMBL" id="ARXR01000036">
    <property type="protein sequence ID" value="MBF5054292.1"/>
    <property type="molecule type" value="Genomic_DNA"/>
</dbReference>
<dbReference type="GeneID" id="99766770"/>
<dbReference type="SUPFAM" id="SSF103473">
    <property type="entry name" value="MFS general substrate transporter"/>
    <property type="match status" value="1"/>
</dbReference>
<keyword evidence="3" id="KW-1003">Cell membrane</keyword>
<feature type="transmembrane region" description="Helical" evidence="8">
    <location>
        <begin position="264"/>
        <end position="288"/>
    </location>
</feature>
<dbReference type="PANTHER" id="PTHR23522">
    <property type="entry name" value="BLL5896 PROTEIN"/>
    <property type="match status" value="1"/>
</dbReference>
<evidence type="ECO:0000256" key="2">
    <source>
        <dbReference type="ARBA" id="ARBA00022448"/>
    </source>
</evidence>
<keyword evidence="5 8" id="KW-0812">Transmembrane</keyword>
<dbReference type="NCBIfam" id="NF037955">
    <property type="entry name" value="mfs"/>
    <property type="match status" value="1"/>
</dbReference>